<proteinExistence type="predicted"/>
<evidence type="ECO:0000313" key="2">
    <source>
        <dbReference type="EMBL" id="NGQ93033.1"/>
    </source>
</evidence>
<dbReference type="InterPro" id="IPR027383">
    <property type="entry name" value="Znf_put"/>
</dbReference>
<organism evidence="2 3">
    <name type="scientific">Paragemmobacter kunshanensis</name>
    <dbReference type="NCBI Taxonomy" id="2583234"/>
    <lineage>
        <taxon>Bacteria</taxon>
        <taxon>Pseudomonadati</taxon>
        <taxon>Pseudomonadota</taxon>
        <taxon>Alphaproteobacteria</taxon>
        <taxon>Rhodobacterales</taxon>
        <taxon>Paracoccaceae</taxon>
        <taxon>Paragemmobacter</taxon>
    </lineage>
</organism>
<name>A0A6M1UAQ9_9RHOB</name>
<evidence type="ECO:0000313" key="3">
    <source>
        <dbReference type="Proteomes" id="UP000474758"/>
    </source>
</evidence>
<feature type="domain" description="Putative zinc-finger" evidence="1">
    <location>
        <begin position="9"/>
        <end position="33"/>
    </location>
</feature>
<dbReference type="Gene3D" id="1.10.10.1320">
    <property type="entry name" value="Anti-sigma factor, zinc-finger domain"/>
    <property type="match status" value="1"/>
</dbReference>
<dbReference type="Proteomes" id="UP000474758">
    <property type="component" value="Unassembled WGS sequence"/>
</dbReference>
<comment type="caution">
    <text evidence="2">The sequence shown here is derived from an EMBL/GenBank/DDBJ whole genome shotgun (WGS) entry which is preliminary data.</text>
</comment>
<keyword evidence="3" id="KW-1185">Reference proteome</keyword>
<dbReference type="InterPro" id="IPR041916">
    <property type="entry name" value="Anti_sigma_zinc_sf"/>
</dbReference>
<gene>
    <name evidence="2" type="ORF">G5V65_19260</name>
</gene>
<evidence type="ECO:0000259" key="1">
    <source>
        <dbReference type="Pfam" id="PF13490"/>
    </source>
</evidence>
<accession>A0A6M1UAQ9</accession>
<protein>
    <submittedName>
        <fullName evidence="2">Zf-HC2 domain-containing protein</fullName>
    </submittedName>
</protein>
<dbReference type="AlphaFoldDB" id="A0A6M1UAQ9"/>
<dbReference type="EMBL" id="JAALFE010000029">
    <property type="protein sequence ID" value="NGQ93033.1"/>
    <property type="molecule type" value="Genomic_DNA"/>
</dbReference>
<reference evidence="2 3" key="1">
    <citation type="submission" date="2020-02" db="EMBL/GenBank/DDBJ databases">
        <title>Rhodobacter translucens sp. nov., a novel bacterium isolated from activated sludge.</title>
        <authorList>
            <person name="Liu J."/>
        </authorList>
    </citation>
    <scope>NUCLEOTIDE SEQUENCE [LARGE SCALE GENOMIC DNA]</scope>
    <source>
        <strain evidence="2 3">HX-7-19</strain>
    </source>
</reference>
<dbReference type="Pfam" id="PF13490">
    <property type="entry name" value="zf-HC2"/>
    <property type="match status" value="1"/>
</dbReference>
<sequence>MTAPKAMDRARLAAFVDGELSPEDSAAVVMHLADHPADQAYVDDLFAANAALARAFAAPLSEPVPPAIQALLAEPAPSAAILPFPPARGRLRPALAGGLGLAAGLALALYLVQPAPPATLAVGPLDAASPLATALEGLPSGATLATTSGPEAVILSTLPTATGHCREVESLDRAARRIDLALACRLPQGGWQIEMVLAETLPGDSTTEPGFAAAEGTALQDFSAYLDRRGAGLALSPEEEAALIARGWAE</sequence>
<dbReference type="RefSeq" id="WP_165053527.1">
    <property type="nucleotide sequence ID" value="NZ_JAALFE010000029.1"/>
</dbReference>